<dbReference type="SUPFAM" id="SSF52540">
    <property type="entry name" value="P-loop containing nucleoside triphosphate hydrolases"/>
    <property type="match status" value="1"/>
</dbReference>
<comment type="similarity">
    <text evidence="2">Belongs to the ABC transporter superfamily. ABCG family. Eye pigment precursor importer (TC 3.A.1.204) subfamily.</text>
</comment>
<organism evidence="11">
    <name type="scientific">Brachionus plicatilis</name>
    <name type="common">Marine rotifer</name>
    <name type="synonym">Brachionus muelleri</name>
    <dbReference type="NCBI Taxonomy" id="10195"/>
    <lineage>
        <taxon>Eukaryota</taxon>
        <taxon>Metazoa</taxon>
        <taxon>Spiralia</taxon>
        <taxon>Gnathifera</taxon>
        <taxon>Rotifera</taxon>
        <taxon>Eurotatoria</taxon>
        <taxon>Monogononta</taxon>
        <taxon>Pseudotrocha</taxon>
        <taxon>Ploima</taxon>
        <taxon>Brachionidae</taxon>
        <taxon>Brachionus</taxon>
    </lineage>
</organism>
<keyword evidence="8 9" id="KW-0472">Membrane</keyword>
<feature type="transmembrane region" description="Helical" evidence="9">
    <location>
        <begin position="414"/>
        <end position="432"/>
    </location>
</feature>
<feature type="transmembrane region" description="Helical" evidence="9">
    <location>
        <begin position="471"/>
        <end position="491"/>
    </location>
</feature>
<name>A0A7H9SLD9_BRAPC</name>
<evidence type="ECO:0000313" key="11">
    <source>
        <dbReference type="EMBL" id="QNH67979.1"/>
    </source>
</evidence>
<evidence type="ECO:0000256" key="8">
    <source>
        <dbReference type="ARBA" id="ARBA00023136"/>
    </source>
</evidence>
<feature type="transmembrane region" description="Helical" evidence="9">
    <location>
        <begin position="444"/>
        <end position="465"/>
    </location>
</feature>
<reference evidence="11" key="2">
    <citation type="submission" date="2020-05" db="EMBL/GenBank/DDBJ databases">
        <authorList>
            <person name="Kang H.-M."/>
            <person name="Kim M.-S."/>
            <person name="Lee J.-S."/>
        </authorList>
    </citation>
    <scope>NUCLEOTIDE SEQUENCE</scope>
</reference>
<evidence type="ECO:0000256" key="4">
    <source>
        <dbReference type="ARBA" id="ARBA00022692"/>
    </source>
</evidence>
<dbReference type="InterPro" id="IPR003593">
    <property type="entry name" value="AAA+_ATPase"/>
</dbReference>
<feature type="domain" description="ABC transporter" evidence="10">
    <location>
        <begin position="66"/>
        <end position="250"/>
    </location>
</feature>
<keyword evidence="7 9" id="KW-1133">Transmembrane helix</keyword>
<dbReference type="Gene3D" id="3.40.50.300">
    <property type="entry name" value="P-loop containing nucleotide triphosphate hydrolases"/>
    <property type="match status" value="2"/>
</dbReference>
<keyword evidence="3" id="KW-0813">Transport</keyword>
<evidence type="ECO:0000256" key="1">
    <source>
        <dbReference type="ARBA" id="ARBA00004141"/>
    </source>
</evidence>
<dbReference type="InterPro" id="IPR050352">
    <property type="entry name" value="ABCG_transporters"/>
</dbReference>
<reference evidence="11" key="1">
    <citation type="journal article" date="2020" name="Comp. Biochem. Physiol. Part D Genomics Proteomics">
        <title>The genome of the marine monogonont rotifer Brachionus rotundiformis and insight into species-specific detoxification components in Brachionus spp.</title>
        <authorList>
            <person name="Kang H.M."/>
            <person name="Kim M.S."/>
            <person name="Choi B.S."/>
            <person name="Kim D.H."/>
            <person name="Kim H.J."/>
            <person name="Hwang U.K."/>
            <person name="Hagiwara A."/>
            <person name="Lee J.S."/>
        </authorList>
    </citation>
    <scope>NUCLEOTIDE SEQUENCE</scope>
</reference>
<feature type="transmembrane region" description="Helical" evidence="9">
    <location>
        <begin position="363"/>
        <end position="384"/>
    </location>
</feature>
<keyword evidence="5" id="KW-0547">Nucleotide-binding</keyword>
<dbReference type="PANTHER" id="PTHR48041:SF139">
    <property type="entry name" value="PROTEIN SCARLET"/>
    <property type="match status" value="1"/>
</dbReference>
<evidence type="ECO:0000256" key="5">
    <source>
        <dbReference type="ARBA" id="ARBA00022741"/>
    </source>
</evidence>
<keyword evidence="6 11" id="KW-0067">ATP-binding</keyword>
<dbReference type="AlphaFoldDB" id="A0A7H9SLD9"/>
<protein>
    <submittedName>
        <fullName evidence="11">ATP-binding cassette transporter subfamily G-like protein 13</fullName>
    </submittedName>
</protein>
<accession>A0A7H9SLD9</accession>
<dbReference type="InterPro" id="IPR027417">
    <property type="entry name" value="P-loop_NTPase"/>
</dbReference>
<feature type="transmembrane region" description="Helical" evidence="9">
    <location>
        <begin position="328"/>
        <end position="351"/>
    </location>
</feature>
<dbReference type="PANTHER" id="PTHR48041">
    <property type="entry name" value="ABC TRANSPORTER G FAMILY MEMBER 28"/>
    <property type="match status" value="1"/>
</dbReference>
<dbReference type="Pfam" id="PF00005">
    <property type="entry name" value="ABC_tran"/>
    <property type="match status" value="1"/>
</dbReference>
<evidence type="ECO:0000256" key="7">
    <source>
        <dbReference type="ARBA" id="ARBA00022989"/>
    </source>
</evidence>
<dbReference type="GO" id="GO:0140359">
    <property type="term" value="F:ABC-type transporter activity"/>
    <property type="evidence" value="ECO:0007669"/>
    <property type="project" value="InterPro"/>
</dbReference>
<evidence type="ECO:0000256" key="3">
    <source>
        <dbReference type="ARBA" id="ARBA00022448"/>
    </source>
</evidence>
<proteinExistence type="evidence at transcript level"/>
<comment type="subcellular location">
    <subcellularLocation>
        <location evidence="1">Membrane</location>
        <topology evidence="1">Multi-pass membrane protein</topology>
    </subcellularLocation>
</comment>
<dbReference type="PROSITE" id="PS50893">
    <property type="entry name" value="ABC_TRANSPORTER_2"/>
    <property type="match status" value="1"/>
</dbReference>
<evidence type="ECO:0000256" key="2">
    <source>
        <dbReference type="ARBA" id="ARBA00005814"/>
    </source>
</evidence>
<dbReference type="InterPro" id="IPR043926">
    <property type="entry name" value="ABCG_dom"/>
</dbReference>
<dbReference type="InterPro" id="IPR003439">
    <property type="entry name" value="ABC_transporter-like_ATP-bd"/>
</dbReference>
<dbReference type="GO" id="GO:0016020">
    <property type="term" value="C:membrane"/>
    <property type="evidence" value="ECO:0007669"/>
    <property type="project" value="UniProtKB-SubCell"/>
</dbReference>
<dbReference type="InterPro" id="IPR013525">
    <property type="entry name" value="ABC2_TM"/>
</dbReference>
<evidence type="ECO:0000256" key="9">
    <source>
        <dbReference type="SAM" id="Phobius"/>
    </source>
</evidence>
<evidence type="ECO:0000256" key="6">
    <source>
        <dbReference type="ARBA" id="ARBA00022840"/>
    </source>
</evidence>
<dbReference type="SMART" id="SM00382">
    <property type="entry name" value="AAA"/>
    <property type="match status" value="1"/>
</dbReference>
<keyword evidence="4 9" id="KW-0812">Transmembrane</keyword>
<dbReference type="GO" id="GO:0005524">
    <property type="term" value="F:ATP binding"/>
    <property type="evidence" value="ECO:0007669"/>
    <property type="project" value="UniProtKB-KW"/>
</dbReference>
<dbReference type="EMBL" id="MT524924">
    <property type="protein sequence ID" value="QNH67979.1"/>
    <property type="molecule type" value="mRNA"/>
</dbReference>
<sequence length="494" mass="55645">MVFQQQNYTNTTNYEGFNRQDSKSFYPREYNSLSRICQGNDMKISLSWNVNAWAKVKQSFTKSIKSRLFSCSRDEAYKQLLTDVIGIVSPGELCAIMGASGAGKTTLLNILNFRNNQKVETKASVKINGIEANWDMISKYSGMGDKMKGLSGGEKRRLSYASEVVNLPPLLFCDEPTSGLDSSMAQSLIESMRKLADNGKTIICTIHQPSSQIFKLFDSLILLTEGRLAYIGPSIGYRVPNFFNPADHYIQTLAVSPKNKQIDSMRTEYIVDRFGKSENYARILYDIYWTESRPAFVEQDIPKYSANYLSQFGWLFWRQLKLDLKNPIATTVTIVQAIIVSIFLGLIFFRLDENEKGVQNRAGALFVIIMQSSFGFLFAVVNTFPSDLTLVYRESKNRLYSITIYYLVKQIAEMPKFVITAAIFVTISYWMIGLNDNFGVFFQVLLTIILCSQVAISCGLLLSAASPNIEVAIALVAPAVMPLLIFSGFFLNDM</sequence>
<dbReference type="GO" id="GO:0016887">
    <property type="term" value="F:ATP hydrolysis activity"/>
    <property type="evidence" value="ECO:0007669"/>
    <property type="project" value="InterPro"/>
</dbReference>
<evidence type="ECO:0000259" key="10">
    <source>
        <dbReference type="PROSITE" id="PS50893"/>
    </source>
</evidence>
<dbReference type="Pfam" id="PF01061">
    <property type="entry name" value="ABC2_membrane"/>
    <property type="match status" value="1"/>
</dbReference>
<dbReference type="Pfam" id="PF19055">
    <property type="entry name" value="ABC2_membrane_7"/>
    <property type="match status" value="1"/>
</dbReference>